<feature type="modified residue" description="4-aspartylphosphate" evidence="1">
    <location>
        <position position="187"/>
    </location>
</feature>
<dbReference type="InterPro" id="IPR011006">
    <property type="entry name" value="CheY-like_superfamily"/>
</dbReference>
<feature type="transmembrane region" description="Helical" evidence="2">
    <location>
        <begin position="20"/>
        <end position="40"/>
    </location>
</feature>
<keyword evidence="2" id="KW-1133">Transmembrane helix</keyword>
<evidence type="ECO:0000256" key="1">
    <source>
        <dbReference type="PROSITE-ProRule" id="PRU00169"/>
    </source>
</evidence>
<organism evidence="4 5">
    <name type="scientific">Nocardia rhizosphaerae</name>
    <dbReference type="NCBI Taxonomy" id="1691571"/>
    <lineage>
        <taxon>Bacteria</taxon>
        <taxon>Bacillati</taxon>
        <taxon>Actinomycetota</taxon>
        <taxon>Actinomycetes</taxon>
        <taxon>Mycobacteriales</taxon>
        <taxon>Nocardiaceae</taxon>
        <taxon>Nocardia</taxon>
    </lineage>
</organism>
<evidence type="ECO:0000256" key="2">
    <source>
        <dbReference type="SAM" id="Phobius"/>
    </source>
</evidence>
<keyword evidence="2" id="KW-0472">Membrane</keyword>
<dbReference type="SUPFAM" id="SSF52172">
    <property type="entry name" value="CheY-like"/>
    <property type="match status" value="1"/>
</dbReference>
<dbReference type="EMBL" id="JBHSBA010000015">
    <property type="protein sequence ID" value="MFC4128448.1"/>
    <property type="molecule type" value="Genomic_DNA"/>
</dbReference>
<dbReference type="Gene3D" id="3.40.50.2300">
    <property type="match status" value="1"/>
</dbReference>
<dbReference type="PROSITE" id="PS50110">
    <property type="entry name" value="RESPONSE_REGULATORY"/>
    <property type="match status" value="1"/>
</dbReference>
<feature type="domain" description="Response regulatory" evidence="3">
    <location>
        <begin position="138"/>
        <end position="254"/>
    </location>
</feature>
<comment type="caution">
    <text evidence="4">The sequence shown here is derived from an EMBL/GenBank/DDBJ whole genome shotgun (WGS) entry which is preliminary data.</text>
</comment>
<evidence type="ECO:0000259" key="3">
    <source>
        <dbReference type="PROSITE" id="PS50110"/>
    </source>
</evidence>
<dbReference type="RefSeq" id="WP_378554212.1">
    <property type="nucleotide sequence ID" value="NZ_JBHSBA010000015.1"/>
</dbReference>
<keyword evidence="2" id="KW-0812">Transmembrane</keyword>
<dbReference type="Proteomes" id="UP001595767">
    <property type="component" value="Unassembled WGS sequence"/>
</dbReference>
<feature type="transmembrane region" description="Helical" evidence="2">
    <location>
        <begin position="52"/>
        <end position="71"/>
    </location>
</feature>
<keyword evidence="5" id="KW-1185">Reference proteome</keyword>
<evidence type="ECO:0000313" key="5">
    <source>
        <dbReference type="Proteomes" id="UP001595767"/>
    </source>
</evidence>
<sequence>MGIPVREFGRAAKGLSGNPLGIIALFITLVYGLAALVTTFSGNLTQQERLPLIWFLASFPILVLGAFVWLVSKHSGKLFAPGDFRDEDNYVDVVTSAASLAAAKHGATAAECDPGVDLERLARIVIRAVGTGTAPAGRILWVDDEPADNIFERHAFTAVGYNFVLAMSTEAALEHLDTMDFVAIISDLRRPGDDRAGLQLLTEVRAKNIETPYFLYTSMNDLSFREQILTAGGQGLTSDPDSLFESVTAHTRNRAGTR</sequence>
<proteinExistence type="predicted"/>
<accession>A0ABV8LE21</accession>
<protein>
    <submittedName>
        <fullName evidence="4">Response regulator</fullName>
    </submittedName>
</protein>
<dbReference type="InterPro" id="IPR001789">
    <property type="entry name" value="Sig_transdc_resp-reg_receiver"/>
</dbReference>
<evidence type="ECO:0000313" key="4">
    <source>
        <dbReference type="EMBL" id="MFC4128448.1"/>
    </source>
</evidence>
<dbReference type="Pfam" id="PF00072">
    <property type="entry name" value="Response_reg"/>
    <property type="match status" value="1"/>
</dbReference>
<reference evidence="5" key="1">
    <citation type="journal article" date="2019" name="Int. J. Syst. Evol. Microbiol.">
        <title>The Global Catalogue of Microorganisms (GCM) 10K type strain sequencing project: providing services to taxonomists for standard genome sequencing and annotation.</title>
        <authorList>
            <consortium name="The Broad Institute Genomics Platform"/>
            <consortium name="The Broad Institute Genome Sequencing Center for Infectious Disease"/>
            <person name="Wu L."/>
            <person name="Ma J."/>
        </authorList>
    </citation>
    <scope>NUCLEOTIDE SEQUENCE [LARGE SCALE GENOMIC DNA]</scope>
    <source>
        <strain evidence="5">CGMCC 4.7204</strain>
    </source>
</reference>
<name>A0ABV8LE21_9NOCA</name>
<gene>
    <name evidence="4" type="ORF">ACFOW8_26320</name>
</gene>
<keyword evidence="1" id="KW-0597">Phosphoprotein</keyword>